<evidence type="ECO:0000256" key="1">
    <source>
        <dbReference type="ARBA" id="ARBA00023242"/>
    </source>
</evidence>
<dbReference type="Pfam" id="PF00172">
    <property type="entry name" value="Zn_clus"/>
    <property type="match status" value="1"/>
</dbReference>
<dbReference type="PANTHER" id="PTHR38111">
    <property type="entry name" value="ZN(2)-C6 FUNGAL-TYPE DOMAIN-CONTAINING PROTEIN-RELATED"/>
    <property type="match status" value="1"/>
</dbReference>
<feature type="domain" description="Zn(2)-C6 fungal-type" evidence="3">
    <location>
        <begin position="10"/>
        <end position="38"/>
    </location>
</feature>
<organism evidence="4 5">
    <name type="scientific">Cladorrhinum samala</name>
    <dbReference type="NCBI Taxonomy" id="585594"/>
    <lineage>
        <taxon>Eukaryota</taxon>
        <taxon>Fungi</taxon>
        <taxon>Dikarya</taxon>
        <taxon>Ascomycota</taxon>
        <taxon>Pezizomycotina</taxon>
        <taxon>Sordariomycetes</taxon>
        <taxon>Sordariomycetidae</taxon>
        <taxon>Sordariales</taxon>
        <taxon>Podosporaceae</taxon>
        <taxon>Cladorrhinum</taxon>
    </lineage>
</organism>
<evidence type="ECO:0000259" key="3">
    <source>
        <dbReference type="PROSITE" id="PS50048"/>
    </source>
</evidence>
<dbReference type="SUPFAM" id="SSF57701">
    <property type="entry name" value="Zn2/Cys6 DNA-binding domain"/>
    <property type="match status" value="1"/>
</dbReference>
<gene>
    <name evidence="4" type="ORF">QBC42DRAFT_107675</name>
</gene>
<dbReference type="GO" id="GO:0000981">
    <property type="term" value="F:DNA-binding transcription factor activity, RNA polymerase II-specific"/>
    <property type="evidence" value="ECO:0007669"/>
    <property type="project" value="InterPro"/>
</dbReference>
<dbReference type="InterPro" id="IPR036864">
    <property type="entry name" value="Zn2-C6_fun-type_DNA-bd_sf"/>
</dbReference>
<dbReference type="PROSITE" id="PS00463">
    <property type="entry name" value="ZN2_CY6_FUNGAL_1"/>
    <property type="match status" value="1"/>
</dbReference>
<dbReference type="GO" id="GO:0008270">
    <property type="term" value="F:zinc ion binding"/>
    <property type="evidence" value="ECO:0007669"/>
    <property type="project" value="InterPro"/>
</dbReference>
<accession>A0AAV9HJT3</accession>
<keyword evidence="5" id="KW-1185">Reference proteome</keyword>
<reference evidence="4" key="1">
    <citation type="journal article" date="2023" name="Mol. Phylogenet. Evol.">
        <title>Genome-scale phylogeny and comparative genomics of the fungal order Sordariales.</title>
        <authorList>
            <person name="Hensen N."/>
            <person name="Bonometti L."/>
            <person name="Westerberg I."/>
            <person name="Brannstrom I.O."/>
            <person name="Guillou S."/>
            <person name="Cros-Aarteil S."/>
            <person name="Calhoun S."/>
            <person name="Haridas S."/>
            <person name="Kuo A."/>
            <person name="Mondo S."/>
            <person name="Pangilinan J."/>
            <person name="Riley R."/>
            <person name="LaButti K."/>
            <person name="Andreopoulos B."/>
            <person name="Lipzen A."/>
            <person name="Chen C."/>
            <person name="Yan M."/>
            <person name="Daum C."/>
            <person name="Ng V."/>
            <person name="Clum A."/>
            <person name="Steindorff A."/>
            <person name="Ohm R.A."/>
            <person name="Martin F."/>
            <person name="Silar P."/>
            <person name="Natvig D.O."/>
            <person name="Lalanne C."/>
            <person name="Gautier V."/>
            <person name="Ament-Velasquez S.L."/>
            <person name="Kruys A."/>
            <person name="Hutchinson M.I."/>
            <person name="Powell A.J."/>
            <person name="Barry K."/>
            <person name="Miller A.N."/>
            <person name="Grigoriev I.V."/>
            <person name="Debuchy R."/>
            <person name="Gladieux P."/>
            <person name="Hiltunen Thoren M."/>
            <person name="Johannesson H."/>
        </authorList>
    </citation>
    <scope>NUCLEOTIDE SEQUENCE</scope>
    <source>
        <strain evidence="4">PSN324</strain>
    </source>
</reference>
<reference evidence="4" key="2">
    <citation type="submission" date="2023-06" db="EMBL/GenBank/DDBJ databases">
        <authorList>
            <consortium name="Lawrence Berkeley National Laboratory"/>
            <person name="Mondo S.J."/>
            <person name="Hensen N."/>
            <person name="Bonometti L."/>
            <person name="Westerberg I."/>
            <person name="Brannstrom I.O."/>
            <person name="Guillou S."/>
            <person name="Cros-Aarteil S."/>
            <person name="Calhoun S."/>
            <person name="Haridas S."/>
            <person name="Kuo A."/>
            <person name="Pangilinan J."/>
            <person name="Riley R."/>
            <person name="Labutti K."/>
            <person name="Andreopoulos B."/>
            <person name="Lipzen A."/>
            <person name="Chen C."/>
            <person name="Yanf M."/>
            <person name="Daum C."/>
            <person name="Ng V."/>
            <person name="Clum A."/>
            <person name="Steindorff A."/>
            <person name="Ohm R."/>
            <person name="Martin F."/>
            <person name="Silar P."/>
            <person name="Natvig D."/>
            <person name="Lalanne C."/>
            <person name="Gautier V."/>
            <person name="Ament-Velasquez S.L."/>
            <person name="Kruys A."/>
            <person name="Hutchinson M.I."/>
            <person name="Powell A.J."/>
            <person name="Barry K."/>
            <person name="Miller A.N."/>
            <person name="Grigoriev I.V."/>
            <person name="Debuchy R."/>
            <person name="Gladieux P."/>
            <person name="Thoren M.H."/>
            <person name="Johannesson H."/>
        </authorList>
    </citation>
    <scope>NUCLEOTIDE SEQUENCE</scope>
    <source>
        <strain evidence="4">PSN324</strain>
    </source>
</reference>
<dbReference type="EMBL" id="MU865016">
    <property type="protein sequence ID" value="KAK4460269.1"/>
    <property type="molecule type" value="Genomic_DNA"/>
</dbReference>
<dbReference type="PROSITE" id="PS50048">
    <property type="entry name" value="ZN2_CY6_FUNGAL_2"/>
    <property type="match status" value="1"/>
</dbReference>
<dbReference type="PANTHER" id="PTHR38111:SF9">
    <property type="entry name" value="ZN(2)-C6 FUNGAL-TYPE DOMAIN-CONTAINING PROTEIN"/>
    <property type="match status" value="1"/>
</dbReference>
<feature type="region of interest" description="Disordered" evidence="2">
    <location>
        <begin position="56"/>
        <end position="88"/>
    </location>
</feature>
<dbReference type="InterPro" id="IPR001138">
    <property type="entry name" value="Zn2Cys6_DnaBD"/>
</dbReference>
<dbReference type="Proteomes" id="UP001321749">
    <property type="component" value="Unassembled WGS sequence"/>
</dbReference>
<proteinExistence type="predicted"/>
<dbReference type="Gene3D" id="4.10.240.10">
    <property type="entry name" value="Zn(2)-C6 fungal-type DNA-binding domain"/>
    <property type="match status" value="1"/>
</dbReference>
<dbReference type="AlphaFoldDB" id="A0AAV9HJT3"/>
<dbReference type="InterPro" id="IPR053178">
    <property type="entry name" value="Osmoadaptation_assoc"/>
</dbReference>
<sequence>MVGVPGKFKGCNTCRARRVKCDNERPFCRKCVDSGRECGGYERETVFIIGTVEDQGRCSSHPPRVVKSKKGKSSSRSAEPEGLDLVPNHPLRPAWDDLISVSSRGRSYHVQIAALHTNPNGVSKAPASDNGQDGPVKTVYVSFPPYQAPSNSSLDEGPEFQLSAQCLIHLAGAGDDQGAGTRPSTTDSVCMFIYQHNSPSVYYNNNQTSWKPSHSQTNTIKRMGPSAFQTFPNHHFFARVYRPSAIAYSLLNSMPTFLSSPEWLSTPFESHPKSSFDRLLDILTLLPPIFSRADRVLLPQDQTISRRLLAQDLLCSLIDIDLHLSQWFSGSLPNPAYWIVNPSFANLPFTEAYAFCDIQTGLAIMYYWATCVLLWPRCWRLWWTIFEEPVGHQHHHHMGLEMPARLQGFDAMRYAAKEVRGAASNVLRGLDWGLAGSVQPDLLGWVMQVVRVFYEGLGVQSSMDINMGMSTMGMGNMGIGMVEGQLELGWLEGFMGRMVQRGREVQEVVMARKWVEGDTF</sequence>
<keyword evidence="1" id="KW-0539">Nucleus</keyword>
<evidence type="ECO:0000313" key="4">
    <source>
        <dbReference type="EMBL" id="KAK4460269.1"/>
    </source>
</evidence>
<evidence type="ECO:0000256" key="2">
    <source>
        <dbReference type="SAM" id="MobiDB-lite"/>
    </source>
</evidence>
<dbReference type="SMART" id="SM00066">
    <property type="entry name" value="GAL4"/>
    <property type="match status" value="1"/>
</dbReference>
<comment type="caution">
    <text evidence="4">The sequence shown here is derived from an EMBL/GenBank/DDBJ whole genome shotgun (WGS) entry which is preliminary data.</text>
</comment>
<protein>
    <recommendedName>
        <fullName evidence="3">Zn(2)-C6 fungal-type domain-containing protein</fullName>
    </recommendedName>
</protein>
<evidence type="ECO:0000313" key="5">
    <source>
        <dbReference type="Proteomes" id="UP001321749"/>
    </source>
</evidence>
<feature type="compositionally biased region" description="Basic residues" evidence="2">
    <location>
        <begin position="64"/>
        <end position="73"/>
    </location>
</feature>
<dbReference type="CDD" id="cd00067">
    <property type="entry name" value="GAL4"/>
    <property type="match status" value="1"/>
</dbReference>
<name>A0AAV9HJT3_9PEZI</name>